<dbReference type="InterPro" id="IPR013762">
    <property type="entry name" value="Integrase-like_cat_sf"/>
</dbReference>
<feature type="compositionally biased region" description="Basic and acidic residues" evidence="2">
    <location>
        <begin position="1"/>
        <end position="14"/>
    </location>
</feature>
<evidence type="ECO:0000256" key="2">
    <source>
        <dbReference type="SAM" id="MobiDB-lite"/>
    </source>
</evidence>
<dbReference type="GO" id="GO:0006310">
    <property type="term" value="P:DNA recombination"/>
    <property type="evidence" value="ECO:0007669"/>
    <property type="project" value="UniProtKB-KW"/>
</dbReference>
<dbReference type="KEGG" id="gyu:FE374_07870"/>
<feature type="domain" description="Tyr recombinase" evidence="3">
    <location>
        <begin position="105"/>
        <end position="148"/>
    </location>
</feature>
<name>A0A5B8C8Y8_9MICO</name>
<dbReference type="Proteomes" id="UP000314616">
    <property type="component" value="Chromosome"/>
</dbReference>
<dbReference type="InterPro" id="IPR011010">
    <property type="entry name" value="DNA_brk_join_enz"/>
</dbReference>
<evidence type="ECO:0000313" key="5">
    <source>
        <dbReference type="Proteomes" id="UP000314616"/>
    </source>
</evidence>
<feature type="region of interest" description="Disordered" evidence="2">
    <location>
        <begin position="145"/>
        <end position="180"/>
    </location>
</feature>
<evidence type="ECO:0000259" key="3">
    <source>
        <dbReference type="Pfam" id="PF00589"/>
    </source>
</evidence>
<feature type="compositionally biased region" description="Basic residues" evidence="2">
    <location>
        <begin position="64"/>
        <end position="77"/>
    </location>
</feature>
<dbReference type="GO" id="GO:0015074">
    <property type="term" value="P:DNA integration"/>
    <property type="evidence" value="ECO:0007669"/>
    <property type="project" value="InterPro"/>
</dbReference>
<protein>
    <recommendedName>
        <fullName evidence="3">Tyr recombinase domain-containing protein</fullName>
    </recommendedName>
</protein>
<dbReference type="SUPFAM" id="SSF56349">
    <property type="entry name" value="DNA breaking-rejoining enzymes"/>
    <property type="match status" value="1"/>
</dbReference>
<accession>A0A5B8C8Y8</accession>
<sequence>MWVRGEARSRHPWCEGRAPAKAAEAAGRGERNSGRRGRDWPRATSLRSAASNRQRRQITDRQSLTRRPRPRSRRRARLREGRRCSDPRRVAWWWLALKAALHGVGIHTLRHPAASTMLEAGVPLRTVSEILDPASVQVTGNLYGHVSTEGADPPSIVSPRRWGGSRRAPESTELKRASYL</sequence>
<dbReference type="EMBL" id="CP040915">
    <property type="protein sequence ID" value="QDC26590.1"/>
    <property type="molecule type" value="Genomic_DNA"/>
</dbReference>
<feature type="region of interest" description="Disordered" evidence="2">
    <location>
        <begin position="1"/>
        <end position="81"/>
    </location>
</feature>
<evidence type="ECO:0000256" key="1">
    <source>
        <dbReference type="ARBA" id="ARBA00023172"/>
    </source>
</evidence>
<dbReference type="Gene3D" id="1.10.443.10">
    <property type="entry name" value="Intergrase catalytic core"/>
    <property type="match status" value="1"/>
</dbReference>
<keyword evidence="1" id="KW-0233">DNA recombination</keyword>
<dbReference type="OrthoDB" id="1822491at2"/>
<dbReference type="GO" id="GO:0003677">
    <property type="term" value="F:DNA binding"/>
    <property type="evidence" value="ECO:0007669"/>
    <property type="project" value="InterPro"/>
</dbReference>
<dbReference type="AlphaFoldDB" id="A0A5B8C8Y8"/>
<reference evidence="4 5" key="1">
    <citation type="submission" date="2019-05" db="EMBL/GenBank/DDBJ databases">
        <title>Georgenia *** sp. nov., and Georgenia *** sp. nov., isolated from the intestinal contents of plateau pika (Ochotona curzoniae) in the Qinghai-Tibet plateau of China.</title>
        <authorList>
            <person name="Tian Z."/>
        </authorList>
    </citation>
    <scope>NUCLEOTIDE SEQUENCE [LARGE SCALE GENOMIC DNA]</scope>
    <source>
        <strain evidence="4 5">Z443</strain>
    </source>
</reference>
<dbReference type="InterPro" id="IPR002104">
    <property type="entry name" value="Integrase_catalytic"/>
</dbReference>
<feature type="compositionally biased region" description="Basic and acidic residues" evidence="2">
    <location>
        <begin position="27"/>
        <end position="41"/>
    </location>
</feature>
<feature type="compositionally biased region" description="Basic and acidic residues" evidence="2">
    <location>
        <begin position="167"/>
        <end position="180"/>
    </location>
</feature>
<feature type="compositionally biased region" description="Low complexity" evidence="2">
    <location>
        <begin position="15"/>
        <end position="26"/>
    </location>
</feature>
<organism evidence="4 5">
    <name type="scientific">Georgenia yuyongxinii</name>
    <dbReference type="NCBI Taxonomy" id="2589797"/>
    <lineage>
        <taxon>Bacteria</taxon>
        <taxon>Bacillati</taxon>
        <taxon>Actinomycetota</taxon>
        <taxon>Actinomycetes</taxon>
        <taxon>Micrococcales</taxon>
        <taxon>Bogoriellaceae</taxon>
        <taxon>Georgenia</taxon>
    </lineage>
</organism>
<gene>
    <name evidence="4" type="ORF">FE374_07870</name>
</gene>
<evidence type="ECO:0000313" key="4">
    <source>
        <dbReference type="EMBL" id="QDC26590.1"/>
    </source>
</evidence>
<dbReference type="Pfam" id="PF00589">
    <property type="entry name" value="Phage_integrase"/>
    <property type="match status" value="1"/>
</dbReference>
<proteinExistence type="predicted"/>